<dbReference type="AlphaFoldDB" id="A0AAN9EPD3"/>
<dbReference type="Proteomes" id="UP001372338">
    <property type="component" value="Unassembled WGS sequence"/>
</dbReference>
<evidence type="ECO:0000313" key="2">
    <source>
        <dbReference type="Proteomes" id="UP001372338"/>
    </source>
</evidence>
<proteinExistence type="predicted"/>
<dbReference type="EMBL" id="JAYWIO010000005">
    <property type="protein sequence ID" value="KAK7260026.1"/>
    <property type="molecule type" value="Genomic_DNA"/>
</dbReference>
<organism evidence="1 2">
    <name type="scientific">Crotalaria pallida</name>
    <name type="common">Smooth rattlebox</name>
    <name type="synonym">Crotalaria striata</name>
    <dbReference type="NCBI Taxonomy" id="3830"/>
    <lineage>
        <taxon>Eukaryota</taxon>
        <taxon>Viridiplantae</taxon>
        <taxon>Streptophyta</taxon>
        <taxon>Embryophyta</taxon>
        <taxon>Tracheophyta</taxon>
        <taxon>Spermatophyta</taxon>
        <taxon>Magnoliopsida</taxon>
        <taxon>eudicotyledons</taxon>
        <taxon>Gunneridae</taxon>
        <taxon>Pentapetalae</taxon>
        <taxon>rosids</taxon>
        <taxon>fabids</taxon>
        <taxon>Fabales</taxon>
        <taxon>Fabaceae</taxon>
        <taxon>Papilionoideae</taxon>
        <taxon>50 kb inversion clade</taxon>
        <taxon>genistoids sensu lato</taxon>
        <taxon>core genistoids</taxon>
        <taxon>Crotalarieae</taxon>
        <taxon>Crotalaria</taxon>
    </lineage>
</organism>
<reference evidence="1 2" key="1">
    <citation type="submission" date="2024-01" db="EMBL/GenBank/DDBJ databases">
        <title>The genomes of 5 underutilized Papilionoideae crops provide insights into root nodulation and disease resistanc.</title>
        <authorList>
            <person name="Yuan L."/>
        </authorList>
    </citation>
    <scope>NUCLEOTIDE SEQUENCE [LARGE SCALE GENOMIC DNA]</scope>
    <source>
        <strain evidence="1">ZHUSHIDOU_FW_LH</strain>
        <tissue evidence="1">Leaf</tissue>
    </source>
</reference>
<name>A0AAN9EPD3_CROPI</name>
<sequence length="72" mass="7651">MELGVLEVDVCPWNRGLVGLCHDLNVGVATTAAAAAGEINLDSFIQDDVNVNVASSSGHVNLDDEDNDTWMH</sequence>
<comment type="caution">
    <text evidence="1">The sequence shown here is derived from an EMBL/GenBank/DDBJ whole genome shotgun (WGS) entry which is preliminary data.</text>
</comment>
<protein>
    <submittedName>
        <fullName evidence="1">Uncharacterized protein</fullName>
    </submittedName>
</protein>
<keyword evidence="2" id="KW-1185">Reference proteome</keyword>
<gene>
    <name evidence="1" type="ORF">RIF29_25734</name>
</gene>
<accession>A0AAN9EPD3</accession>
<evidence type="ECO:0000313" key="1">
    <source>
        <dbReference type="EMBL" id="KAK7260026.1"/>
    </source>
</evidence>